<name>A0A3N1VI88_9BACT</name>
<protein>
    <recommendedName>
        <fullName evidence="1">tRNA (guanine-N(1)-)-methyltransferase C-terminal domain-containing protein</fullName>
    </recommendedName>
</protein>
<dbReference type="InterPro" id="IPR019230">
    <property type="entry name" value="RNA_MeTrfase_C_dom"/>
</dbReference>
<dbReference type="RefSeq" id="WP_123289330.1">
    <property type="nucleotide sequence ID" value="NZ_RJVA01000010.1"/>
</dbReference>
<dbReference type="Pfam" id="PF09936">
    <property type="entry name" value="Methyltrn_RNA_4"/>
    <property type="match status" value="1"/>
</dbReference>
<dbReference type="CDD" id="cd18085">
    <property type="entry name" value="TM1570-like"/>
    <property type="match status" value="1"/>
</dbReference>
<comment type="caution">
    <text evidence="2">The sequence shown here is derived from an EMBL/GenBank/DDBJ whole genome shotgun (WGS) entry which is preliminary data.</text>
</comment>
<proteinExistence type="predicted"/>
<dbReference type="Proteomes" id="UP000276223">
    <property type="component" value="Unassembled WGS sequence"/>
</dbReference>
<dbReference type="OrthoDB" id="9794931at2"/>
<evidence type="ECO:0000313" key="2">
    <source>
        <dbReference type="EMBL" id="ROR01620.1"/>
    </source>
</evidence>
<feature type="domain" description="tRNA (guanine-N(1)-)-methyltransferase C-terminal" evidence="1">
    <location>
        <begin position="12"/>
        <end position="191"/>
    </location>
</feature>
<organism evidence="2 3">
    <name type="scientific">Desulfosoma caldarium</name>
    <dbReference type="NCBI Taxonomy" id="610254"/>
    <lineage>
        <taxon>Bacteria</taxon>
        <taxon>Pseudomonadati</taxon>
        <taxon>Thermodesulfobacteriota</taxon>
        <taxon>Syntrophobacteria</taxon>
        <taxon>Syntrophobacterales</taxon>
        <taxon>Syntrophobacteraceae</taxon>
        <taxon>Desulfosoma</taxon>
    </lineage>
</organism>
<sequence length="193" mass="21456">MSDPKTVKGPALYLALVHAPVINRRGEEIVAAVTNLDLHDLARLACTYELPACYVVTPLKDQQKLVHRLIHHWLHGIGGQLHPDRERALRRLRVASTLEEAIAHVEEEQGRPPFLWATSARGSGTDVEPSEARLILEATGRPGMMVLGTGWGLSGKVWRLCHGTLRPVEGRGDYNHISVRCAAAILLDRFFRK</sequence>
<keyword evidence="3" id="KW-1185">Reference proteome</keyword>
<evidence type="ECO:0000313" key="3">
    <source>
        <dbReference type="Proteomes" id="UP000276223"/>
    </source>
</evidence>
<dbReference type="EMBL" id="RJVA01000010">
    <property type="protein sequence ID" value="ROR01620.1"/>
    <property type="molecule type" value="Genomic_DNA"/>
</dbReference>
<gene>
    <name evidence="2" type="ORF">EDC27_0799</name>
</gene>
<dbReference type="Gene3D" id="3.40.1280.10">
    <property type="match status" value="1"/>
</dbReference>
<dbReference type="AlphaFoldDB" id="A0A3N1VI88"/>
<accession>A0A3N1VI88</accession>
<evidence type="ECO:0000259" key="1">
    <source>
        <dbReference type="Pfam" id="PF09936"/>
    </source>
</evidence>
<dbReference type="InterPro" id="IPR029026">
    <property type="entry name" value="tRNA_m1G_MTases_N"/>
</dbReference>
<reference evidence="2 3" key="1">
    <citation type="submission" date="2018-11" db="EMBL/GenBank/DDBJ databases">
        <title>Genomic Encyclopedia of Type Strains, Phase IV (KMG-IV): sequencing the most valuable type-strain genomes for metagenomic binning, comparative biology and taxonomic classification.</title>
        <authorList>
            <person name="Goeker M."/>
        </authorList>
    </citation>
    <scope>NUCLEOTIDE SEQUENCE [LARGE SCALE GENOMIC DNA]</scope>
    <source>
        <strain evidence="2 3">DSM 22027</strain>
    </source>
</reference>